<organism evidence="1 2">
    <name type="scientific">Candidatus Harrisonbacteria bacterium RIFCSPLOWO2_02_FULL_45_10c</name>
    <dbReference type="NCBI Taxonomy" id="1798410"/>
    <lineage>
        <taxon>Bacteria</taxon>
        <taxon>Candidatus Harrisoniibacteriota</taxon>
    </lineage>
</organism>
<comment type="caution">
    <text evidence="1">The sequence shown here is derived from an EMBL/GenBank/DDBJ whole genome shotgun (WGS) entry which is preliminary data.</text>
</comment>
<dbReference type="Proteomes" id="UP000176284">
    <property type="component" value="Unassembled WGS sequence"/>
</dbReference>
<protein>
    <submittedName>
        <fullName evidence="1">Uncharacterized protein</fullName>
    </submittedName>
</protein>
<sequence length="110" mass="12253">MSADLPKIINNGTLSKVNFIPKKGAETMENRGRATLPGMMWYVVHFEIPEIDPVCGSSVRDEKIAIVGPENNPSEILERAERIKKAKERIRGGMVLTSVFDQYGSVVYCI</sequence>
<gene>
    <name evidence="1" type="ORF">A3H63_02675</name>
</gene>
<reference evidence="1 2" key="1">
    <citation type="journal article" date="2016" name="Nat. Commun.">
        <title>Thousands of microbial genomes shed light on interconnected biogeochemical processes in an aquifer system.</title>
        <authorList>
            <person name="Anantharaman K."/>
            <person name="Brown C.T."/>
            <person name="Hug L.A."/>
            <person name="Sharon I."/>
            <person name="Castelle C.J."/>
            <person name="Probst A.J."/>
            <person name="Thomas B.C."/>
            <person name="Singh A."/>
            <person name="Wilkins M.J."/>
            <person name="Karaoz U."/>
            <person name="Brodie E.L."/>
            <person name="Williams K.H."/>
            <person name="Hubbard S.S."/>
            <person name="Banfield J.F."/>
        </authorList>
    </citation>
    <scope>NUCLEOTIDE SEQUENCE [LARGE SCALE GENOMIC DNA]</scope>
</reference>
<evidence type="ECO:0000313" key="2">
    <source>
        <dbReference type="Proteomes" id="UP000176284"/>
    </source>
</evidence>
<accession>A0A1G1ZUW3</accession>
<dbReference type="EMBL" id="MHJM01000013">
    <property type="protein sequence ID" value="OGY67916.1"/>
    <property type="molecule type" value="Genomic_DNA"/>
</dbReference>
<dbReference type="AlphaFoldDB" id="A0A1G1ZUW3"/>
<name>A0A1G1ZUW3_9BACT</name>
<evidence type="ECO:0000313" key="1">
    <source>
        <dbReference type="EMBL" id="OGY67916.1"/>
    </source>
</evidence>
<proteinExistence type="predicted"/>
<dbReference type="STRING" id="1798410.A3H63_02675"/>